<name>A0A5N4EI73_CAMDR</name>
<keyword evidence="10" id="KW-0472">Membrane</keyword>
<evidence type="ECO:0000256" key="4">
    <source>
        <dbReference type="ARBA" id="ARBA00022729"/>
    </source>
</evidence>
<dbReference type="EMBL" id="JWIN03000002">
    <property type="protein sequence ID" value="KAB1282849.1"/>
    <property type="molecule type" value="Genomic_DNA"/>
</dbReference>
<dbReference type="InterPro" id="IPR000152">
    <property type="entry name" value="EGF-type_Asp/Asn_hydroxyl_site"/>
</dbReference>
<dbReference type="Pfam" id="PF07645">
    <property type="entry name" value="EGF_CA"/>
    <property type="match status" value="1"/>
</dbReference>
<keyword evidence="2" id="KW-0964">Secreted</keyword>
<dbReference type="PROSITE" id="PS01187">
    <property type="entry name" value="EGF_CA"/>
    <property type="match status" value="1"/>
</dbReference>
<dbReference type="InterPro" id="IPR001881">
    <property type="entry name" value="EGF-like_Ca-bd_dom"/>
</dbReference>
<evidence type="ECO:0000256" key="3">
    <source>
        <dbReference type="ARBA" id="ARBA00022536"/>
    </source>
</evidence>
<dbReference type="InterPro" id="IPR000742">
    <property type="entry name" value="EGF"/>
</dbReference>
<evidence type="ECO:0000256" key="2">
    <source>
        <dbReference type="ARBA" id="ARBA00022525"/>
    </source>
</evidence>
<proteinExistence type="predicted"/>
<keyword evidence="10" id="KW-0812">Transmembrane</keyword>
<evidence type="ECO:0000256" key="5">
    <source>
        <dbReference type="ARBA" id="ARBA00022737"/>
    </source>
</evidence>
<dbReference type="AlphaFoldDB" id="A0A5N4EI73"/>
<feature type="non-terminal residue" evidence="12">
    <location>
        <position position="1"/>
    </location>
</feature>
<keyword evidence="5" id="KW-0677">Repeat</keyword>
<dbReference type="GO" id="GO:0005509">
    <property type="term" value="F:calcium ion binding"/>
    <property type="evidence" value="ECO:0007669"/>
    <property type="project" value="InterPro"/>
</dbReference>
<dbReference type="GO" id="GO:0007173">
    <property type="term" value="P:epidermal growth factor receptor signaling pathway"/>
    <property type="evidence" value="ECO:0007669"/>
    <property type="project" value="TreeGrafter"/>
</dbReference>
<dbReference type="InterPro" id="IPR049883">
    <property type="entry name" value="NOTCH1_EGF-like"/>
</dbReference>
<comment type="caution">
    <text evidence="8">Lacks conserved residue(s) required for the propagation of feature annotation.</text>
</comment>
<keyword evidence="6 8" id="KW-1015">Disulfide bond</keyword>
<comment type="caution">
    <text evidence="12">The sequence shown here is derived from an EMBL/GenBank/DDBJ whole genome shotgun (WGS) entry which is preliminary data.</text>
</comment>
<dbReference type="PRINTS" id="PR00009">
    <property type="entry name" value="EGFTGF"/>
</dbReference>
<dbReference type="SMART" id="SM00179">
    <property type="entry name" value="EGF_CA"/>
    <property type="match status" value="1"/>
</dbReference>
<feature type="disulfide bond" evidence="8">
    <location>
        <begin position="130"/>
        <end position="139"/>
    </location>
</feature>
<gene>
    <name evidence="12" type="ORF">Cadr_000001629</name>
</gene>
<evidence type="ECO:0000313" key="13">
    <source>
        <dbReference type="Proteomes" id="UP000299084"/>
    </source>
</evidence>
<dbReference type="Proteomes" id="UP000299084">
    <property type="component" value="Unassembled WGS sequence"/>
</dbReference>
<keyword evidence="7" id="KW-0325">Glycoprotein</keyword>
<dbReference type="PROSITE" id="PS01186">
    <property type="entry name" value="EGF_2"/>
    <property type="match status" value="1"/>
</dbReference>
<organism evidence="12 13">
    <name type="scientific">Camelus dromedarius</name>
    <name type="common">Dromedary</name>
    <name type="synonym">Arabian camel</name>
    <dbReference type="NCBI Taxonomy" id="9838"/>
    <lineage>
        <taxon>Eukaryota</taxon>
        <taxon>Metazoa</taxon>
        <taxon>Chordata</taxon>
        <taxon>Craniata</taxon>
        <taxon>Vertebrata</taxon>
        <taxon>Euteleostomi</taxon>
        <taxon>Mammalia</taxon>
        <taxon>Eutheria</taxon>
        <taxon>Laurasiatheria</taxon>
        <taxon>Artiodactyla</taxon>
        <taxon>Tylopoda</taxon>
        <taxon>Camelidae</taxon>
        <taxon>Camelus</taxon>
    </lineage>
</organism>
<evidence type="ECO:0000313" key="12">
    <source>
        <dbReference type="EMBL" id="KAB1282849.1"/>
    </source>
</evidence>
<protein>
    <submittedName>
        <fullName evidence="12">Pro-epidermal growth factor</fullName>
    </submittedName>
</protein>
<feature type="region of interest" description="Disordered" evidence="9">
    <location>
        <begin position="194"/>
        <end position="216"/>
    </location>
</feature>
<feature type="domain" description="EGF-like" evidence="11">
    <location>
        <begin position="99"/>
        <end position="140"/>
    </location>
</feature>
<evidence type="ECO:0000256" key="8">
    <source>
        <dbReference type="PROSITE-ProRule" id="PRU00076"/>
    </source>
</evidence>
<keyword evidence="4" id="KW-0732">Signal</keyword>
<feature type="disulfide bond" evidence="8">
    <location>
        <begin position="111"/>
        <end position="128"/>
    </location>
</feature>
<dbReference type="PANTHER" id="PTHR10740">
    <property type="entry name" value="TRANSFORMING GROWTH FACTOR ALPHA"/>
    <property type="match status" value="1"/>
</dbReference>
<evidence type="ECO:0000256" key="10">
    <source>
        <dbReference type="SAM" id="Phobius"/>
    </source>
</evidence>
<dbReference type="CDD" id="cd00054">
    <property type="entry name" value="EGF_CA"/>
    <property type="match status" value="1"/>
</dbReference>
<evidence type="ECO:0000256" key="9">
    <source>
        <dbReference type="SAM" id="MobiDB-lite"/>
    </source>
</evidence>
<reference evidence="12 13" key="1">
    <citation type="journal article" date="2019" name="Mol. Ecol. Resour.">
        <title>Improving Illumina assemblies with Hi-C and long reads: an example with the North African dromedary.</title>
        <authorList>
            <person name="Elbers J.P."/>
            <person name="Rogers M.F."/>
            <person name="Perelman P.L."/>
            <person name="Proskuryakova A.A."/>
            <person name="Serdyukova N.A."/>
            <person name="Johnson W.E."/>
            <person name="Horin P."/>
            <person name="Corander J."/>
            <person name="Murphy D."/>
            <person name="Burger P.A."/>
        </authorList>
    </citation>
    <scope>NUCLEOTIDE SEQUENCE [LARGE SCALE GENOMIC DNA]</scope>
    <source>
        <strain evidence="12">Drom800</strain>
        <tissue evidence="12">Blood</tissue>
    </source>
</reference>
<evidence type="ECO:0000256" key="7">
    <source>
        <dbReference type="ARBA" id="ARBA00023180"/>
    </source>
</evidence>
<dbReference type="GO" id="GO:0005576">
    <property type="term" value="C:extracellular region"/>
    <property type="evidence" value="ECO:0007669"/>
    <property type="project" value="UniProtKB-SubCell"/>
</dbReference>
<keyword evidence="13" id="KW-1185">Reference proteome</keyword>
<evidence type="ECO:0000259" key="11">
    <source>
        <dbReference type="PROSITE" id="PS50026"/>
    </source>
</evidence>
<dbReference type="PROSITE" id="PS00010">
    <property type="entry name" value="ASX_HYDROXYL"/>
    <property type="match status" value="1"/>
</dbReference>
<dbReference type="InterPro" id="IPR018097">
    <property type="entry name" value="EGF_Ca-bd_CS"/>
</dbReference>
<dbReference type="PANTHER" id="PTHR10740:SF14">
    <property type="entry name" value="EGF-LIKE DOMAIN-CONTAINING PROTEIN"/>
    <property type="match status" value="1"/>
</dbReference>
<dbReference type="GO" id="GO:0005102">
    <property type="term" value="F:signaling receptor binding"/>
    <property type="evidence" value="ECO:0007669"/>
    <property type="project" value="UniProtKB-ARBA"/>
</dbReference>
<feature type="transmembrane region" description="Helical" evidence="10">
    <location>
        <begin position="160"/>
        <end position="181"/>
    </location>
</feature>
<keyword evidence="3 8" id="KW-0245">EGF-like domain</keyword>
<dbReference type="GO" id="GO:0045840">
    <property type="term" value="P:positive regulation of mitotic nuclear division"/>
    <property type="evidence" value="ECO:0007669"/>
    <property type="project" value="TreeGrafter"/>
</dbReference>
<sequence>SGPDLSNQVTPLDILPRSREFEDNSTGSQQMLVAEIMVSDIDDCQLGVHTCGKNTTCTNTEGNYSCLCAGSLSEPGWICPDSTPVSYLREDGPYSVRSVYRKCPPSYHGYCLNGGVCTYLELINHSACTCVVGFFGERCQSQDFTWWDLRHADHGQQQSITVVAVCVVALVLLLLLGLWGAHYYRSQKLLSKTPKNPYEESSRGVSGIGPADGETGMSSCPQPWFVVIKEHQNLRNGSQPLALEDGLVADVGQFSSLEPGE</sequence>
<evidence type="ECO:0000256" key="6">
    <source>
        <dbReference type="ARBA" id="ARBA00023157"/>
    </source>
</evidence>
<accession>A0A5N4EI73</accession>
<comment type="subcellular location">
    <subcellularLocation>
        <location evidence="1">Secreted</location>
    </subcellularLocation>
</comment>
<feature type="domain" description="EGF-like" evidence="11">
    <location>
        <begin position="40"/>
        <end position="80"/>
    </location>
</feature>
<dbReference type="FunFam" id="2.10.25.10:FF:000038">
    <property type="entry name" value="Fibrillin 2"/>
    <property type="match status" value="1"/>
</dbReference>
<dbReference type="PROSITE" id="PS50026">
    <property type="entry name" value="EGF_3"/>
    <property type="match status" value="2"/>
</dbReference>
<dbReference type="PROSITE" id="PS00022">
    <property type="entry name" value="EGF_1"/>
    <property type="match status" value="1"/>
</dbReference>
<keyword evidence="10" id="KW-1133">Transmembrane helix</keyword>
<dbReference type="GO" id="GO:0008284">
    <property type="term" value="P:positive regulation of cell population proliferation"/>
    <property type="evidence" value="ECO:0007669"/>
    <property type="project" value="TreeGrafter"/>
</dbReference>
<dbReference type="Gene3D" id="2.10.25.10">
    <property type="entry name" value="Laminin"/>
    <property type="match status" value="2"/>
</dbReference>
<dbReference type="SUPFAM" id="SSF57196">
    <property type="entry name" value="EGF/Laminin"/>
    <property type="match status" value="2"/>
</dbReference>
<evidence type="ECO:0000256" key="1">
    <source>
        <dbReference type="ARBA" id="ARBA00004613"/>
    </source>
</evidence>